<organism evidence="1">
    <name type="scientific">Hemiselmis andersenii</name>
    <name type="common">Cryptophyte alga</name>
    <dbReference type="NCBI Taxonomy" id="464988"/>
    <lineage>
        <taxon>Eukaryota</taxon>
        <taxon>Cryptophyceae</taxon>
        <taxon>Cryptomonadales</taxon>
        <taxon>Hemiselmidaceae</taxon>
        <taxon>Hemiselmis</taxon>
    </lineage>
</organism>
<sequence>MDALSKSLVNEANAFLAAKAAAADLHRRLVAPAPGEIPFTSYTNKDIDPSYIFDNDDEEKIWGKGLIDIVLAASREPATLEMAQDFKPLLIALNGLQRAWESREQGSIITALREVKDVYVSCKNLATRDKVLEDMFEKIQEENDTVYMKPSPIDDVII</sequence>
<name>A0A6T8PCB1_HEMAN</name>
<dbReference type="AlphaFoldDB" id="A0A6T8PCB1"/>
<protein>
    <submittedName>
        <fullName evidence="1">Uncharacterized protein</fullName>
    </submittedName>
</protein>
<gene>
    <name evidence="1" type="ORF">HAND1043_LOCUS21792</name>
</gene>
<proteinExistence type="predicted"/>
<accession>A0A6T8PCB1</accession>
<dbReference type="EMBL" id="HBFK01036005">
    <property type="protein sequence ID" value="CAD8755284.1"/>
    <property type="molecule type" value="Transcribed_RNA"/>
</dbReference>
<reference evidence="1" key="1">
    <citation type="submission" date="2021-01" db="EMBL/GenBank/DDBJ databases">
        <authorList>
            <person name="Corre E."/>
            <person name="Pelletier E."/>
            <person name="Niang G."/>
            <person name="Scheremetjew M."/>
            <person name="Finn R."/>
            <person name="Kale V."/>
            <person name="Holt S."/>
            <person name="Cochrane G."/>
            <person name="Meng A."/>
            <person name="Brown T."/>
            <person name="Cohen L."/>
        </authorList>
    </citation>
    <scope>NUCLEOTIDE SEQUENCE</scope>
    <source>
        <strain evidence="1">CCMP441</strain>
    </source>
</reference>
<evidence type="ECO:0000313" key="1">
    <source>
        <dbReference type="EMBL" id="CAD8755284.1"/>
    </source>
</evidence>